<dbReference type="VEuPathDB" id="PlasmoDB:PVPAM_000028400"/>
<reference evidence="2 3" key="1">
    <citation type="submission" date="2016-07" db="EMBL/GenBank/DDBJ databases">
        <authorList>
            <consortium name="Pathogen Informatics"/>
        </authorList>
    </citation>
    <scope>NUCLEOTIDE SEQUENCE [LARGE SCALE GENOMIC DNA]</scope>
</reference>
<dbReference type="Pfam" id="PF05795">
    <property type="entry name" value="Plasmodium_Vir"/>
    <property type="match status" value="1"/>
</dbReference>
<evidence type="ECO:0000313" key="2">
    <source>
        <dbReference type="EMBL" id="SCA83606.1"/>
    </source>
</evidence>
<sequence>MVNAYNEFNKVVEEKEKTFDVSLIDRTKYFDPDYEKNKVIYEKLMRNLSFVLNKRDNKMIINDYCRFLNQWVYHSQQKNNIGEFALGVFYPGAHDNIVNNGGINRCYYFSYATTYENPLNIIKLENFIENINIIESILKNGYDSFNSCQKYVCECFKIYKEFYQQSYCPYDLEADKKRKSTCDKLRAFKTSYISYLSGRVMKDIVPSLDAAENVSLPMCYESEPESMAQAAKQVVEGQESESPPGPEAAPGQSGSSVSTDESEKVKPFNTSTIVSTVAGIPPLLALIYKFTPVGTWFRSKNKNSANILYNTDEEIENELFYLSHKNAIINPSNASYNVSYGPVKN</sequence>
<name>A0A1G4EDB4_PLAVI</name>
<feature type="region of interest" description="Disordered" evidence="1">
    <location>
        <begin position="230"/>
        <end position="265"/>
    </location>
</feature>
<dbReference type="EMBL" id="FLYH01000177">
    <property type="protein sequence ID" value="SCA83606.1"/>
    <property type="molecule type" value="Genomic_DNA"/>
</dbReference>
<dbReference type="VEuPathDB" id="PlasmoDB:PVW1_100020600"/>
<evidence type="ECO:0000256" key="1">
    <source>
        <dbReference type="SAM" id="MobiDB-lite"/>
    </source>
</evidence>
<feature type="compositionally biased region" description="Low complexity" evidence="1">
    <location>
        <begin position="236"/>
        <end position="256"/>
    </location>
</feature>
<organism evidence="2 3">
    <name type="scientific">Plasmodium vivax</name>
    <name type="common">malaria parasite P. vivax</name>
    <dbReference type="NCBI Taxonomy" id="5855"/>
    <lineage>
        <taxon>Eukaryota</taxon>
        <taxon>Sar</taxon>
        <taxon>Alveolata</taxon>
        <taxon>Apicomplexa</taxon>
        <taxon>Aconoidasida</taxon>
        <taxon>Haemosporida</taxon>
        <taxon>Plasmodiidae</taxon>
        <taxon>Plasmodium</taxon>
        <taxon>Plasmodium (Plasmodium)</taxon>
    </lineage>
</organism>
<dbReference type="Proteomes" id="UP000196402">
    <property type="component" value="Unassembled WGS sequence"/>
</dbReference>
<dbReference type="VEuPathDB" id="PlasmoDB:PVP01_1001600"/>
<protein>
    <submittedName>
        <fullName evidence="2">Vir protein, putative</fullName>
    </submittedName>
</protein>
<dbReference type="AlphaFoldDB" id="A0A1G4EDB4"/>
<evidence type="ECO:0000313" key="3">
    <source>
        <dbReference type="Proteomes" id="UP000196402"/>
    </source>
</evidence>
<dbReference type="InterPro" id="IPR008780">
    <property type="entry name" value="Plasmodium_Vir"/>
</dbReference>
<gene>
    <name evidence="2" type="ORF">PVT01_000065300</name>
</gene>
<proteinExistence type="predicted"/>
<accession>A0A1G4EDB4</accession>